<dbReference type="OrthoDB" id="4747025at2"/>
<proteinExistence type="predicted"/>
<keyword evidence="2" id="KW-1185">Reference proteome</keyword>
<reference evidence="1 2" key="1">
    <citation type="submission" date="2016-01" db="EMBL/GenBank/DDBJ databases">
        <title>The new phylogeny of the genus Mycobacterium.</title>
        <authorList>
            <person name="Tarcisio F."/>
            <person name="Conor M."/>
            <person name="Antonella G."/>
            <person name="Elisabetta G."/>
            <person name="Giulia F.S."/>
            <person name="Sara T."/>
            <person name="Anna F."/>
            <person name="Clotilde B."/>
            <person name="Roberto B."/>
            <person name="Veronica D.S."/>
            <person name="Fabio R."/>
            <person name="Monica P."/>
            <person name="Olivier J."/>
            <person name="Enrico T."/>
            <person name="Nicola S."/>
        </authorList>
    </citation>
    <scope>NUCLEOTIDE SEQUENCE [LARGE SCALE GENOMIC DNA]</scope>
    <source>
        <strain evidence="1 2">DSM 44572</strain>
    </source>
</reference>
<protein>
    <submittedName>
        <fullName evidence="1">Uncharacterized protein</fullName>
    </submittedName>
</protein>
<name>A0A1X1ZZ66_9MYCO</name>
<dbReference type="RefSeq" id="WP_085076510.1">
    <property type="nucleotide sequence ID" value="NZ_JACKRZ010000273.1"/>
</dbReference>
<accession>A0A1X1ZZ66</accession>
<evidence type="ECO:0000313" key="1">
    <source>
        <dbReference type="EMBL" id="ORW32287.1"/>
    </source>
</evidence>
<dbReference type="EMBL" id="LQPJ01000024">
    <property type="protein sequence ID" value="ORW32287.1"/>
    <property type="molecule type" value="Genomic_DNA"/>
</dbReference>
<comment type="caution">
    <text evidence="1">The sequence shown here is derived from an EMBL/GenBank/DDBJ whole genome shotgun (WGS) entry which is preliminary data.</text>
</comment>
<gene>
    <name evidence="1" type="ORF">AWC19_01040</name>
</gene>
<dbReference type="Proteomes" id="UP000193529">
    <property type="component" value="Unassembled WGS sequence"/>
</dbReference>
<dbReference type="AlphaFoldDB" id="A0A1X1ZZ66"/>
<organism evidence="1 2">
    <name type="scientific">Mycobacterium palustre</name>
    <dbReference type="NCBI Taxonomy" id="153971"/>
    <lineage>
        <taxon>Bacteria</taxon>
        <taxon>Bacillati</taxon>
        <taxon>Actinomycetota</taxon>
        <taxon>Actinomycetes</taxon>
        <taxon>Mycobacteriales</taxon>
        <taxon>Mycobacteriaceae</taxon>
        <taxon>Mycobacterium</taxon>
        <taxon>Mycobacterium simiae complex</taxon>
    </lineage>
</organism>
<sequence length="117" mass="12215">MVTANQMSGRFTAVEQGDPPAVWTFTSCGNGCAEVKFADGRTAVATLDNGQWTLDELDNPTAIKCTADGSEKPGTAHYSWDPTTLTGQTWATDDSGACGAVRGIDTAGVPFSLTPVR</sequence>
<evidence type="ECO:0000313" key="2">
    <source>
        <dbReference type="Proteomes" id="UP000193529"/>
    </source>
</evidence>